<comment type="caution">
    <text evidence="1">The sequence shown here is derived from an EMBL/GenBank/DDBJ whole genome shotgun (WGS) entry which is preliminary data.</text>
</comment>
<proteinExistence type="predicted"/>
<evidence type="ECO:0000313" key="2">
    <source>
        <dbReference type="Proteomes" id="UP000215607"/>
    </source>
</evidence>
<dbReference type="AlphaFoldDB" id="A0A256JCX7"/>
<gene>
    <name evidence="1" type="ORF">DJ79_12225</name>
</gene>
<name>A0A256JCX7_HALEZ</name>
<sequence length="94" mass="10395">MSESETSEDEYSDPYFERISGTKTVEWQCGVAAYGRFEPDEPEYCDHEPETAELDESAKVSPDGEISLPGFPGECPVCGNPKEFEINGLGVILR</sequence>
<dbReference type="Proteomes" id="UP000215607">
    <property type="component" value="Unassembled WGS sequence"/>
</dbReference>
<dbReference type="RefSeq" id="WP_094593224.1">
    <property type="nucleotide sequence ID" value="NZ_NHPA01000056.1"/>
</dbReference>
<reference evidence="1 2" key="1">
    <citation type="journal article" date="2014" name="Front. Microbiol.">
        <title>Population and genomic analysis of the genus Halorubrum.</title>
        <authorList>
            <person name="Fullmer M.S."/>
            <person name="Soucy S.M."/>
            <person name="Swithers K.S."/>
            <person name="Makkay A.M."/>
            <person name="Wheeler R."/>
            <person name="Ventosa A."/>
            <person name="Gogarten J.P."/>
            <person name="Papke R.T."/>
        </authorList>
    </citation>
    <scope>NUCLEOTIDE SEQUENCE [LARGE SCALE GENOMIC DNA]</scope>
    <source>
        <strain evidence="1 2">Ga2p</strain>
    </source>
</reference>
<dbReference type="EMBL" id="NHPA01000056">
    <property type="protein sequence ID" value="OYR66483.1"/>
    <property type="molecule type" value="Genomic_DNA"/>
</dbReference>
<evidence type="ECO:0000313" key="1">
    <source>
        <dbReference type="EMBL" id="OYR66483.1"/>
    </source>
</evidence>
<accession>A0A256JCX7</accession>
<organism evidence="1 2">
    <name type="scientific">Halorubrum ezzemoulense</name>
    <name type="common">Halorubrum chaoviator</name>
    <dbReference type="NCBI Taxonomy" id="337243"/>
    <lineage>
        <taxon>Archaea</taxon>
        <taxon>Methanobacteriati</taxon>
        <taxon>Methanobacteriota</taxon>
        <taxon>Stenosarchaea group</taxon>
        <taxon>Halobacteria</taxon>
        <taxon>Halobacteriales</taxon>
        <taxon>Haloferacaceae</taxon>
        <taxon>Halorubrum</taxon>
    </lineage>
</organism>
<protein>
    <submittedName>
        <fullName evidence="1">Uncharacterized protein</fullName>
    </submittedName>
</protein>